<dbReference type="PANTHER" id="PTHR42715:SF10">
    <property type="entry name" value="BETA-GLUCOSIDASE"/>
    <property type="match status" value="1"/>
</dbReference>
<feature type="signal peptide" evidence="11">
    <location>
        <begin position="1"/>
        <end position="19"/>
    </location>
</feature>
<dbReference type="Gene3D" id="3.40.50.1700">
    <property type="entry name" value="Glycoside hydrolase family 3 C-terminal domain"/>
    <property type="match status" value="1"/>
</dbReference>
<keyword evidence="6" id="KW-0136">Cellulose degradation</keyword>
<evidence type="ECO:0000259" key="12">
    <source>
        <dbReference type="SMART" id="SM01217"/>
    </source>
</evidence>
<keyword evidence="10" id="KW-0624">Polysaccharide degradation</keyword>
<dbReference type="InterPro" id="IPR002772">
    <property type="entry name" value="Glyco_hydro_3_C"/>
</dbReference>
<evidence type="ECO:0000256" key="8">
    <source>
        <dbReference type="ARBA" id="ARBA00023277"/>
    </source>
</evidence>
<dbReference type="FunFam" id="3.40.50.1700:FF:000009">
    <property type="entry name" value="Periplasmic beta-glucosidase"/>
    <property type="match status" value="1"/>
</dbReference>
<evidence type="ECO:0000256" key="10">
    <source>
        <dbReference type="ARBA" id="ARBA00023326"/>
    </source>
</evidence>
<organism evidence="13 14">
    <name type="scientific">Aspergillus nanangensis</name>
    <dbReference type="NCBI Taxonomy" id="2582783"/>
    <lineage>
        <taxon>Eukaryota</taxon>
        <taxon>Fungi</taxon>
        <taxon>Dikarya</taxon>
        <taxon>Ascomycota</taxon>
        <taxon>Pezizomycotina</taxon>
        <taxon>Eurotiomycetes</taxon>
        <taxon>Eurotiomycetidae</taxon>
        <taxon>Eurotiales</taxon>
        <taxon>Aspergillaceae</taxon>
        <taxon>Aspergillus</taxon>
        <taxon>Aspergillus subgen. Circumdati</taxon>
    </lineage>
</organism>
<evidence type="ECO:0000256" key="6">
    <source>
        <dbReference type="ARBA" id="ARBA00023001"/>
    </source>
</evidence>
<feature type="chain" id="PRO_5042217141" description="beta-glucosidase" evidence="11">
    <location>
        <begin position="20"/>
        <end position="797"/>
    </location>
</feature>
<comment type="caution">
    <text evidence="13">The sequence shown here is derived from an EMBL/GenBank/DDBJ whole genome shotgun (WGS) entry which is preliminary data.</text>
</comment>
<dbReference type="InterPro" id="IPR013783">
    <property type="entry name" value="Ig-like_fold"/>
</dbReference>
<dbReference type="Gene3D" id="2.60.40.10">
    <property type="entry name" value="Immunoglobulins"/>
    <property type="match status" value="1"/>
</dbReference>
<evidence type="ECO:0000256" key="2">
    <source>
        <dbReference type="ARBA" id="ARBA00004987"/>
    </source>
</evidence>
<sequence>MKICNEVTITLALAGSSLAAFAAYGQTSLSDPPGEVPPRNPPIVNPVRAPYQDPNQPTWLRVDDLLSRMPMREKMAQLMQGELERWVDFRTGTFNISGMKDHMFWHSGMLRVSHPLTTAEISHQGAHLLQDWIMNDTSLSLPAIVQSEGIHGLGVPNATIFASPIAFGASWNPELIGEVARIIGQEARALGITQLFAPSADLARDPRHGRVEESMSEDPYLTGEMVAQFVRGLWKNKVASTVKHLVAFGNSEQGIDMGPVHGGERELRTTYLPPFRKAVEAGAFTVMTSYNSFDGVPSVMNRHLLTDILRGEWDFQYWTTTDYGAPNRLCTVFKMCHDNPIDQEDITLKMLPAGQDAEGGGSFNYDSIPDVVNDGSLDISLVDEAVRRVLRAKFDMGLFEDPWPAAAPEDWPKLIHSEKAMTVAKQLDLESIVLLENHDDILPLTDDIERIAVIGPFADTVNYGDYTMARPRGISPLQGIRDKASYRVKVDYAKGCEAWSNDESQIDQAVRVAKASDVAVVVVGTWARTLLDQQEGLNATTGEAYDSNELRLFGAQSPLVRSITDTGVPTVVVFSSGKPIAEPWISNATAALVQQFYTSEKGGEALAEVLFGQQDPSGRLPVTFPRDVGSLPVTYDYLDSGRGANHPGQIHPDGHITFGRSYVAGTPRPWYEFGYGQSYSTFEYSKVQLTSKRVRATDSLTVSVDVKNTSKRDGVEVIQLYISDPVSSVVTPNKQLKGFQKVSIKAGETATVDLHLDIRTIGLWNMEMKYVVERGEFIAHVGRSAGDLKGNASFYVI</sequence>
<dbReference type="FunFam" id="2.60.40.10:FF:000495">
    <property type="entry name" value="Periplasmic beta-glucosidase"/>
    <property type="match status" value="1"/>
</dbReference>
<dbReference type="GO" id="GO:0030245">
    <property type="term" value="P:cellulose catabolic process"/>
    <property type="evidence" value="ECO:0007669"/>
    <property type="project" value="UniProtKB-KW"/>
</dbReference>
<dbReference type="Pfam" id="PF00933">
    <property type="entry name" value="Glyco_hydro_3"/>
    <property type="match status" value="1"/>
</dbReference>
<evidence type="ECO:0000256" key="9">
    <source>
        <dbReference type="ARBA" id="ARBA00023295"/>
    </source>
</evidence>
<keyword evidence="5" id="KW-0378">Hydrolase</keyword>
<dbReference type="InterPro" id="IPR001764">
    <property type="entry name" value="Glyco_hydro_3_N"/>
</dbReference>
<dbReference type="InterPro" id="IPR036962">
    <property type="entry name" value="Glyco_hydro_3_N_sf"/>
</dbReference>
<keyword evidence="9" id="KW-0326">Glycosidase</keyword>
<evidence type="ECO:0000256" key="5">
    <source>
        <dbReference type="ARBA" id="ARBA00022801"/>
    </source>
</evidence>
<dbReference type="SUPFAM" id="SSF52279">
    <property type="entry name" value="Beta-D-glucan exohydrolase, C-terminal domain"/>
    <property type="match status" value="1"/>
</dbReference>
<accession>A0AAD4CX95</accession>
<evidence type="ECO:0000256" key="4">
    <source>
        <dbReference type="ARBA" id="ARBA00012744"/>
    </source>
</evidence>
<dbReference type="InterPro" id="IPR050288">
    <property type="entry name" value="Cellulose_deg_GH3"/>
</dbReference>
<dbReference type="SUPFAM" id="SSF51445">
    <property type="entry name" value="(Trans)glycosidases"/>
    <property type="match status" value="1"/>
</dbReference>
<proteinExistence type="inferred from homology"/>
<dbReference type="EC" id="3.2.1.21" evidence="4"/>
<comment type="catalytic activity">
    <reaction evidence="1">
        <text>Hydrolysis of terminal, non-reducing beta-D-glucosyl residues with release of beta-D-glucose.</text>
        <dbReference type="EC" id="3.2.1.21"/>
    </reaction>
</comment>
<evidence type="ECO:0000256" key="1">
    <source>
        <dbReference type="ARBA" id="ARBA00000448"/>
    </source>
</evidence>
<dbReference type="InterPro" id="IPR026891">
    <property type="entry name" value="Fn3-like"/>
</dbReference>
<evidence type="ECO:0000313" key="13">
    <source>
        <dbReference type="EMBL" id="KAF9894141.1"/>
    </source>
</evidence>
<gene>
    <name evidence="13" type="ORF">FE257_009114</name>
</gene>
<evidence type="ECO:0000313" key="14">
    <source>
        <dbReference type="Proteomes" id="UP001194746"/>
    </source>
</evidence>
<dbReference type="InterPro" id="IPR017853">
    <property type="entry name" value="GH"/>
</dbReference>
<dbReference type="SMART" id="SM01217">
    <property type="entry name" value="Fn3_like"/>
    <property type="match status" value="1"/>
</dbReference>
<dbReference type="InterPro" id="IPR036881">
    <property type="entry name" value="Glyco_hydro_3_C_sf"/>
</dbReference>
<dbReference type="AlphaFoldDB" id="A0AAD4CX95"/>
<keyword evidence="8" id="KW-0119">Carbohydrate metabolism</keyword>
<evidence type="ECO:0000256" key="3">
    <source>
        <dbReference type="ARBA" id="ARBA00005336"/>
    </source>
</evidence>
<dbReference type="Pfam" id="PF14310">
    <property type="entry name" value="Fn3-like"/>
    <property type="match status" value="1"/>
</dbReference>
<comment type="similarity">
    <text evidence="3">Belongs to the glycosyl hydrolase 3 family.</text>
</comment>
<keyword evidence="14" id="KW-1185">Reference proteome</keyword>
<protein>
    <recommendedName>
        <fullName evidence="4">beta-glucosidase</fullName>
        <ecNumber evidence="4">3.2.1.21</ecNumber>
    </recommendedName>
</protein>
<dbReference type="GO" id="GO:0008422">
    <property type="term" value="F:beta-glucosidase activity"/>
    <property type="evidence" value="ECO:0007669"/>
    <property type="project" value="UniProtKB-EC"/>
</dbReference>
<feature type="domain" description="Fibronectin type III-like" evidence="12">
    <location>
        <begin position="716"/>
        <end position="785"/>
    </location>
</feature>
<dbReference type="EMBL" id="VCAU01000005">
    <property type="protein sequence ID" value="KAF9894141.1"/>
    <property type="molecule type" value="Genomic_DNA"/>
</dbReference>
<name>A0AAD4CX95_ASPNN</name>
<dbReference type="PRINTS" id="PR00133">
    <property type="entry name" value="GLHYDRLASE3"/>
</dbReference>
<dbReference type="PANTHER" id="PTHR42715">
    <property type="entry name" value="BETA-GLUCOSIDASE"/>
    <property type="match status" value="1"/>
</dbReference>
<keyword evidence="11" id="KW-0732">Signal</keyword>
<dbReference type="Pfam" id="PF01915">
    <property type="entry name" value="Glyco_hydro_3_C"/>
    <property type="match status" value="1"/>
</dbReference>
<dbReference type="Proteomes" id="UP001194746">
    <property type="component" value="Unassembled WGS sequence"/>
</dbReference>
<reference evidence="13" key="1">
    <citation type="journal article" date="2019" name="Beilstein J. Org. Chem.">
        <title>Nanangenines: drimane sesquiterpenoids as the dominant metabolite cohort of a novel Australian fungus, Aspergillus nanangensis.</title>
        <authorList>
            <person name="Lacey H.J."/>
            <person name="Gilchrist C.L.M."/>
            <person name="Crombie A."/>
            <person name="Kalaitzis J.A."/>
            <person name="Vuong D."/>
            <person name="Rutledge P.J."/>
            <person name="Turner P."/>
            <person name="Pitt J.I."/>
            <person name="Lacey E."/>
            <person name="Chooi Y.H."/>
            <person name="Piggott A.M."/>
        </authorList>
    </citation>
    <scope>NUCLEOTIDE SEQUENCE</scope>
    <source>
        <strain evidence="13">MST-FP2251</strain>
    </source>
</reference>
<comment type="pathway">
    <text evidence="2">Glycan metabolism; cellulose degradation.</text>
</comment>
<reference evidence="13" key="2">
    <citation type="submission" date="2020-02" db="EMBL/GenBank/DDBJ databases">
        <authorList>
            <person name="Gilchrist C.L.M."/>
            <person name="Chooi Y.-H."/>
        </authorList>
    </citation>
    <scope>NUCLEOTIDE SEQUENCE</scope>
    <source>
        <strain evidence="13">MST-FP2251</strain>
    </source>
</reference>
<dbReference type="Gene3D" id="3.20.20.300">
    <property type="entry name" value="Glycoside hydrolase, family 3, N-terminal domain"/>
    <property type="match status" value="1"/>
</dbReference>
<evidence type="ECO:0000256" key="7">
    <source>
        <dbReference type="ARBA" id="ARBA00023180"/>
    </source>
</evidence>
<evidence type="ECO:0000256" key="11">
    <source>
        <dbReference type="SAM" id="SignalP"/>
    </source>
</evidence>
<keyword evidence="7" id="KW-0325">Glycoprotein</keyword>